<keyword evidence="2" id="KW-1185">Reference proteome</keyword>
<dbReference type="InterPro" id="IPR029044">
    <property type="entry name" value="Nucleotide-diphossugar_trans"/>
</dbReference>
<organism evidence="1 2">
    <name type="scientific">Genlisea aurea</name>
    <dbReference type="NCBI Taxonomy" id="192259"/>
    <lineage>
        <taxon>Eukaryota</taxon>
        <taxon>Viridiplantae</taxon>
        <taxon>Streptophyta</taxon>
        <taxon>Embryophyta</taxon>
        <taxon>Tracheophyta</taxon>
        <taxon>Spermatophyta</taxon>
        <taxon>Magnoliopsida</taxon>
        <taxon>eudicotyledons</taxon>
        <taxon>Gunneridae</taxon>
        <taxon>Pentapetalae</taxon>
        <taxon>asterids</taxon>
        <taxon>lamiids</taxon>
        <taxon>Lamiales</taxon>
        <taxon>Lentibulariaceae</taxon>
        <taxon>Genlisea</taxon>
    </lineage>
</organism>
<feature type="non-terminal residue" evidence="1">
    <location>
        <position position="1"/>
    </location>
</feature>
<dbReference type="Gene3D" id="3.90.550.10">
    <property type="entry name" value="Spore Coat Polysaccharide Biosynthesis Protein SpsA, Chain A"/>
    <property type="match status" value="1"/>
</dbReference>
<name>S8CTI8_9LAMI</name>
<gene>
    <name evidence="1" type="ORF">M569_04597</name>
</gene>
<evidence type="ECO:0000313" key="1">
    <source>
        <dbReference type="EMBL" id="EPS70165.1"/>
    </source>
</evidence>
<dbReference type="EMBL" id="AUSU01001798">
    <property type="protein sequence ID" value="EPS70165.1"/>
    <property type="molecule type" value="Genomic_DNA"/>
</dbReference>
<evidence type="ECO:0000313" key="2">
    <source>
        <dbReference type="Proteomes" id="UP000015453"/>
    </source>
</evidence>
<dbReference type="PANTHER" id="PTHR33604">
    <property type="entry name" value="OSJNBA0004B13.7 PROTEIN"/>
    <property type="match status" value="1"/>
</dbReference>
<dbReference type="OrthoDB" id="2020070at2759"/>
<dbReference type="AlphaFoldDB" id="S8CTI8"/>
<sequence length="571" mass="65841">RDFTFIIKVLAYDRISSLSRCLNSLSRAHYDVGDKVHLHVFIDHFRLDYGTPSAVTDQSLNTSNEILDFVDMFDWAFGEKVVHYRTSNVGLQAQWLESWWPSSNHEFAFVVEDDMEVSPLYYRFLKALILNYYYNSSNSSPKVYGASLQRPRFVPGKHGNEINLDVESRIFLYQLVGTWGQLLFPGPWKEFRRWYDVRKAKNMKPILDGMITTRWYKRMGERIWTPWFIKFIHSSGYFNLYTNFHNSTALSISHREAGVSNRAMSGPDSDLMMDGNSIGSDLLELPPLDNLKWYDFCFREVLTNRFIGSLNDLGSVIQSLQKDGSILFLSLYRAHVKGIRNILCHFERLNIRNYILIGPSSDFLIDLSRRGHAVIDAAQFYYDTKSLNLRDSNIERIEEIVVKAYAIKKSLELSLNTLFLDGHLLPLYNDSFFDILGRSGDDFYIGKSSGILYTRGSTSVSKIWSAELIHSFASDVNGESVSRDHLFLYGVEKFLEKKHNVKVKNIDEMKLGFEIGSYNVSMTKSLENTVRFVYWSYGRTDIDTIQKGLEHFGLWVVDADSSCTAVFCHGT</sequence>
<dbReference type="SUPFAM" id="SSF53448">
    <property type="entry name" value="Nucleotide-diphospho-sugar transferases"/>
    <property type="match status" value="1"/>
</dbReference>
<reference evidence="1 2" key="1">
    <citation type="journal article" date="2013" name="BMC Genomics">
        <title>The miniature genome of a carnivorous plant Genlisea aurea contains a low number of genes and short non-coding sequences.</title>
        <authorList>
            <person name="Leushkin E.V."/>
            <person name="Sutormin R.A."/>
            <person name="Nabieva E.R."/>
            <person name="Penin A.A."/>
            <person name="Kondrashov A.S."/>
            <person name="Logacheva M.D."/>
        </authorList>
    </citation>
    <scope>NUCLEOTIDE SEQUENCE [LARGE SCALE GENOMIC DNA]</scope>
</reference>
<proteinExistence type="predicted"/>
<dbReference type="Proteomes" id="UP000015453">
    <property type="component" value="Unassembled WGS sequence"/>
</dbReference>
<comment type="caution">
    <text evidence="1">The sequence shown here is derived from an EMBL/GenBank/DDBJ whole genome shotgun (WGS) entry which is preliminary data.</text>
</comment>
<accession>S8CTI8</accession>
<protein>
    <submittedName>
        <fullName evidence="1">Uncharacterized protein</fullName>
    </submittedName>
</protein>
<dbReference type="PANTHER" id="PTHR33604:SF3">
    <property type="entry name" value="OSJNBA0004B13.7 PROTEIN"/>
    <property type="match status" value="1"/>
</dbReference>